<feature type="transmembrane region" description="Helical" evidence="1">
    <location>
        <begin position="59"/>
        <end position="78"/>
    </location>
</feature>
<dbReference type="GO" id="GO:0008137">
    <property type="term" value="F:NADH dehydrogenase (ubiquinone) activity"/>
    <property type="evidence" value="ECO:0007669"/>
    <property type="project" value="InterPro"/>
</dbReference>
<dbReference type="InterPro" id="IPR042106">
    <property type="entry name" value="Nuo/plastoQ_OxRdtase_6_NuoJ"/>
</dbReference>
<dbReference type="EMBL" id="CAFBQV010000136">
    <property type="protein sequence ID" value="CAB5065850.1"/>
    <property type="molecule type" value="Genomic_DNA"/>
</dbReference>
<protein>
    <submittedName>
        <fullName evidence="2">Unannotated protein</fullName>
    </submittedName>
</protein>
<gene>
    <name evidence="2" type="ORF">UFOPK4345_00884</name>
</gene>
<sequence>MLTLFGVAVLFVIQQAHFLAAVQVIVYAGAIVVLFLFVIMLLGVDRVENLQTEPLTTQRPLAVTVSLGLIGVLVAAFATGSDVLHERGAGIIIPDPSTGSDANTIQLAESIFSQYVVAFEVTSVLLVVAVVGTVLLARRTRDTVSENPK</sequence>
<dbReference type="PANTHER" id="PTHR33269">
    <property type="entry name" value="NADH-UBIQUINONE OXIDOREDUCTASE CHAIN 6"/>
    <property type="match status" value="1"/>
</dbReference>
<feature type="transmembrane region" description="Helical" evidence="1">
    <location>
        <begin position="115"/>
        <end position="137"/>
    </location>
</feature>
<dbReference type="Gene3D" id="1.20.120.1200">
    <property type="entry name" value="NADH-ubiquinone/plastoquinone oxidoreductase chain 6, subunit NuoJ"/>
    <property type="match status" value="1"/>
</dbReference>
<keyword evidence="1" id="KW-0812">Transmembrane</keyword>
<proteinExistence type="predicted"/>
<dbReference type="AlphaFoldDB" id="A0A6J7UJ42"/>
<keyword evidence="1" id="KW-0472">Membrane</keyword>
<evidence type="ECO:0000256" key="1">
    <source>
        <dbReference type="SAM" id="Phobius"/>
    </source>
</evidence>
<dbReference type="Pfam" id="PF00499">
    <property type="entry name" value="Oxidored_q3"/>
    <property type="match status" value="1"/>
</dbReference>
<dbReference type="PANTHER" id="PTHR33269:SF17">
    <property type="entry name" value="NADH-UBIQUINONE OXIDOREDUCTASE CHAIN 6"/>
    <property type="match status" value="1"/>
</dbReference>
<name>A0A6J7UJ42_9ZZZZ</name>
<dbReference type="InterPro" id="IPR001457">
    <property type="entry name" value="NADH_UbQ/plastoQ_OxRdtase_su6"/>
</dbReference>
<organism evidence="2">
    <name type="scientific">freshwater metagenome</name>
    <dbReference type="NCBI Taxonomy" id="449393"/>
    <lineage>
        <taxon>unclassified sequences</taxon>
        <taxon>metagenomes</taxon>
        <taxon>ecological metagenomes</taxon>
    </lineage>
</organism>
<evidence type="ECO:0000313" key="2">
    <source>
        <dbReference type="EMBL" id="CAB5065850.1"/>
    </source>
</evidence>
<accession>A0A6J7UJ42</accession>
<keyword evidence="1" id="KW-1133">Transmembrane helix</keyword>
<feature type="transmembrane region" description="Helical" evidence="1">
    <location>
        <begin position="28"/>
        <end position="47"/>
    </location>
</feature>
<reference evidence="2" key="1">
    <citation type="submission" date="2020-05" db="EMBL/GenBank/DDBJ databases">
        <authorList>
            <person name="Chiriac C."/>
            <person name="Salcher M."/>
            <person name="Ghai R."/>
            <person name="Kavagutti S V."/>
        </authorList>
    </citation>
    <scope>NUCLEOTIDE SEQUENCE</scope>
</reference>